<dbReference type="RefSeq" id="WP_037039803.1">
    <property type="nucleotide sequence ID" value="NZ_BAAAUZ010000013.1"/>
</dbReference>
<reference evidence="1" key="2">
    <citation type="submission" date="2023-01" db="EMBL/GenBank/DDBJ databases">
        <authorList>
            <person name="Sun Q."/>
            <person name="Evtushenko L."/>
        </authorList>
    </citation>
    <scope>NUCLEOTIDE SEQUENCE</scope>
    <source>
        <strain evidence="1">VKM Ac-1069</strain>
    </source>
</reference>
<dbReference type="EMBL" id="BSFQ01000002">
    <property type="protein sequence ID" value="GLL09563.1"/>
    <property type="molecule type" value="Genomic_DNA"/>
</dbReference>
<comment type="caution">
    <text evidence="1">The sequence shown here is derived from an EMBL/GenBank/DDBJ whole genome shotgun (WGS) entry which is preliminary data.</text>
</comment>
<dbReference type="AlphaFoldDB" id="A0A9W6KXL5"/>
<evidence type="ECO:0000313" key="2">
    <source>
        <dbReference type="Proteomes" id="UP001143463"/>
    </source>
</evidence>
<proteinExistence type="predicted"/>
<gene>
    <name evidence="1" type="ORF">GCM10017577_07030</name>
</gene>
<organism evidence="1 2">
    <name type="scientific">Pseudonocardia halophobica</name>
    <dbReference type="NCBI Taxonomy" id="29401"/>
    <lineage>
        <taxon>Bacteria</taxon>
        <taxon>Bacillati</taxon>
        <taxon>Actinomycetota</taxon>
        <taxon>Actinomycetes</taxon>
        <taxon>Pseudonocardiales</taxon>
        <taxon>Pseudonocardiaceae</taxon>
        <taxon>Pseudonocardia</taxon>
    </lineage>
</organism>
<evidence type="ECO:0000313" key="1">
    <source>
        <dbReference type="EMBL" id="GLL09563.1"/>
    </source>
</evidence>
<dbReference type="Proteomes" id="UP001143463">
    <property type="component" value="Unassembled WGS sequence"/>
</dbReference>
<name>A0A9W6KXL5_9PSEU</name>
<protein>
    <submittedName>
        <fullName evidence="1">Uncharacterized protein</fullName>
    </submittedName>
</protein>
<keyword evidence="2" id="KW-1185">Reference proteome</keyword>
<reference evidence="1" key="1">
    <citation type="journal article" date="2014" name="Int. J. Syst. Evol. Microbiol.">
        <title>Complete genome sequence of Corynebacterium casei LMG S-19264T (=DSM 44701T), isolated from a smear-ripened cheese.</title>
        <authorList>
            <consortium name="US DOE Joint Genome Institute (JGI-PGF)"/>
            <person name="Walter F."/>
            <person name="Albersmeier A."/>
            <person name="Kalinowski J."/>
            <person name="Ruckert C."/>
        </authorList>
    </citation>
    <scope>NUCLEOTIDE SEQUENCE</scope>
    <source>
        <strain evidence="1">VKM Ac-1069</strain>
    </source>
</reference>
<accession>A0A9W6KXL5</accession>
<sequence>MSERTAHLLTPTGVRTLFFETVPAGDGTFQLAASEPFSMAQGDVLNFGEVGLTLGDYLNFRTLGTFTDE</sequence>